<comment type="pathway">
    <text evidence="1 4">Purine metabolism; IMP biosynthesis via de novo pathway; N(2)-formyl-N(1)-(5-phospho-D-ribosyl)glycinamide from N(1)-(5-phospho-D-ribosyl)glycinamide (10-formyl THF route): step 1/1.</text>
</comment>
<evidence type="ECO:0000313" key="6">
    <source>
        <dbReference type="EMBL" id="MBD3922174.1"/>
    </source>
</evidence>
<dbReference type="InterPro" id="IPR002376">
    <property type="entry name" value="Formyl_transf_N"/>
</dbReference>
<dbReference type="EC" id="2.1.2.2" evidence="4"/>
<evidence type="ECO:0000313" key="7">
    <source>
        <dbReference type="Proteomes" id="UP000609346"/>
    </source>
</evidence>
<dbReference type="NCBIfam" id="TIGR00639">
    <property type="entry name" value="PurN"/>
    <property type="match status" value="1"/>
</dbReference>
<feature type="site" description="Raises pKa of active site His" evidence="4">
    <location>
        <position position="152"/>
    </location>
</feature>
<comment type="caution">
    <text evidence="6">The sequence shown here is derived from an EMBL/GenBank/DDBJ whole genome shotgun (WGS) entry which is preliminary data.</text>
</comment>
<dbReference type="PANTHER" id="PTHR43369:SF2">
    <property type="entry name" value="PHOSPHORIBOSYLGLYCINAMIDE FORMYLTRANSFERASE"/>
    <property type="match status" value="1"/>
</dbReference>
<organism evidence="6 7">
    <name type="scientific">Paenibacillus terricola</name>
    <dbReference type="NCBI Taxonomy" id="2763503"/>
    <lineage>
        <taxon>Bacteria</taxon>
        <taxon>Bacillati</taxon>
        <taxon>Bacillota</taxon>
        <taxon>Bacilli</taxon>
        <taxon>Bacillales</taxon>
        <taxon>Paenibacillaceae</taxon>
        <taxon>Paenibacillus</taxon>
    </lineage>
</organism>
<evidence type="ECO:0000256" key="4">
    <source>
        <dbReference type="HAMAP-Rule" id="MF_01930"/>
    </source>
</evidence>
<evidence type="ECO:0000259" key="5">
    <source>
        <dbReference type="Pfam" id="PF00551"/>
    </source>
</evidence>
<dbReference type="InterPro" id="IPR004607">
    <property type="entry name" value="GART"/>
</dbReference>
<dbReference type="Proteomes" id="UP000609346">
    <property type="component" value="Unassembled WGS sequence"/>
</dbReference>
<comment type="similarity">
    <text evidence="4">Belongs to the GART family.</text>
</comment>
<dbReference type="CDD" id="cd08645">
    <property type="entry name" value="FMT_core_GART"/>
    <property type="match status" value="1"/>
</dbReference>
<dbReference type="GO" id="GO:0004644">
    <property type="term" value="F:phosphoribosylglycinamide formyltransferase activity"/>
    <property type="evidence" value="ECO:0007669"/>
    <property type="project" value="UniProtKB-EC"/>
</dbReference>
<dbReference type="HAMAP" id="MF_01930">
    <property type="entry name" value="PurN"/>
    <property type="match status" value="1"/>
</dbReference>
<comment type="function">
    <text evidence="4">Catalyzes the transfer of a formyl group from 10-formyltetrahydrofolate to 5-phospho-ribosyl-glycinamide (GAR), producing 5-phospho-ribosyl-N-formylglycinamide (FGAR) and tetrahydrofolate.</text>
</comment>
<keyword evidence="7" id="KW-1185">Reference proteome</keyword>
<gene>
    <name evidence="4 6" type="primary">purN</name>
    <name evidence="6" type="ORF">H8B09_25690</name>
</gene>
<evidence type="ECO:0000256" key="1">
    <source>
        <dbReference type="ARBA" id="ARBA00005054"/>
    </source>
</evidence>
<feature type="binding site" evidence="4">
    <location>
        <begin position="14"/>
        <end position="16"/>
    </location>
    <ligand>
        <name>N(1)-(5-phospho-beta-D-ribosyl)glycinamide</name>
        <dbReference type="ChEBI" id="CHEBI:143788"/>
    </ligand>
</feature>
<dbReference type="RefSeq" id="WP_191206481.1">
    <property type="nucleotide sequence ID" value="NZ_JACXZA010000008.1"/>
</dbReference>
<comment type="catalytic activity">
    <reaction evidence="4">
        <text>N(1)-(5-phospho-beta-D-ribosyl)glycinamide + (6R)-10-formyltetrahydrofolate = N(2)-formyl-N(1)-(5-phospho-beta-D-ribosyl)glycinamide + (6S)-5,6,7,8-tetrahydrofolate + H(+)</text>
        <dbReference type="Rhea" id="RHEA:15053"/>
        <dbReference type="ChEBI" id="CHEBI:15378"/>
        <dbReference type="ChEBI" id="CHEBI:57453"/>
        <dbReference type="ChEBI" id="CHEBI:143788"/>
        <dbReference type="ChEBI" id="CHEBI:147286"/>
        <dbReference type="ChEBI" id="CHEBI:195366"/>
        <dbReference type="EC" id="2.1.2.2"/>
    </reaction>
</comment>
<reference evidence="6 7" key="1">
    <citation type="submission" date="2020-09" db="EMBL/GenBank/DDBJ databases">
        <title>Paenibacillus sp. strain PR3 16S rRNA gene Genome sequencing and assembly.</title>
        <authorList>
            <person name="Kim J."/>
        </authorList>
    </citation>
    <scope>NUCLEOTIDE SEQUENCE [LARGE SCALE GENOMIC DNA]</scope>
    <source>
        <strain evidence="6 7">PR3</strain>
    </source>
</reference>
<dbReference type="SUPFAM" id="SSF53328">
    <property type="entry name" value="Formyltransferase"/>
    <property type="match status" value="1"/>
</dbReference>
<keyword evidence="2 4" id="KW-0808">Transferase</keyword>
<dbReference type="Gene3D" id="3.40.50.170">
    <property type="entry name" value="Formyl transferase, N-terminal domain"/>
    <property type="match status" value="1"/>
</dbReference>
<protein>
    <recommendedName>
        <fullName evidence="4">Phosphoribosylglycinamide formyltransferase</fullName>
        <ecNumber evidence="4">2.1.2.2</ecNumber>
    </recommendedName>
    <alternativeName>
        <fullName evidence="4">5'-phosphoribosylglycinamide transformylase</fullName>
    </alternativeName>
    <alternativeName>
        <fullName evidence="4">GAR transformylase</fullName>
        <shortName evidence="4">GART</shortName>
    </alternativeName>
</protein>
<evidence type="ECO:0000256" key="3">
    <source>
        <dbReference type="ARBA" id="ARBA00022755"/>
    </source>
</evidence>
<feature type="binding site" evidence="4">
    <location>
        <position position="109"/>
    </location>
    <ligand>
        <name>(6R)-10-formyltetrahydrofolate</name>
        <dbReference type="ChEBI" id="CHEBI:195366"/>
    </ligand>
</feature>
<proteinExistence type="inferred from homology"/>
<comment type="caution">
    <text evidence="4">Lacks conserved residue(s) required for the propagation of feature annotation.</text>
</comment>
<name>A0ABR8N6R8_9BACL</name>
<dbReference type="PANTHER" id="PTHR43369">
    <property type="entry name" value="PHOSPHORIBOSYLGLYCINAMIDE FORMYLTRANSFERASE"/>
    <property type="match status" value="1"/>
</dbReference>
<dbReference type="Pfam" id="PF00551">
    <property type="entry name" value="Formyl_trans_N"/>
    <property type="match status" value="1"/>
</dbReference>
<accession>A0ABR8N6R8</accession>
<keyword evidence="3 4" id="KW-0658">Purine biosynthesis</keyword>
<dbReference type="InterPro" id="IPR036477">
    <property type="entry name" value="Formyl_transf_N_sf"/>
</dbReference>
<sequence>MNQLKLGFMSSHGGSNMQAILDAAADGRLNALPAVLISNNSGSTAMERAHQFGMPAYHYSSVTHPDPEELDRQILLTLKKHEIDYLLLVGYMKRLGSATLDAYAGRIINIHPSLLPKYGGHGMYGRFVHEAVLRNGERETGVTVHLVDGEYDTGAIISQCRVKVEDNDTVESLSARVLEREHAFLVETLIRIANQEIAVG</sequence>
<evidence type="ECO:0000256" key="2">
    <source>
        <dbReference type="ARBA" id="ARBA00022679"/>
    </source>
</evidence>
<dbReference type="EMBL" id="JACXZA010000008">
    <property type="protein sequence ID" value="MBD3922174.1"/>
    <property type="molecule type" value="Genomic_DNA"/>
</dbReference>
<feature type="domain" description="Formyl transferase N-terminal" evidence="5">
    <location>
        <begin position="7"/>
        <end position="189"/>
    </location>
</feature>
<feature type="active site" description="Proton donor" evidence="4">
    <location>
        <position position="111"/>
    </location>
</feature>